<proteinExistence type="predicted"/>
<dbReference type="RefSeq" id="WP_190442858.1">
    <property type="nucleotide sequence ID" value="NZ_JAMPKM010000047.1"/>
</dbReference>
<sequence length="150" mass="16638">MKTVVQHAQPKILEPGQGDMHSMLTHTLVWNLDGNDTNGQYAVFEMIDAADGAPPLHRHPWEETFYILEGELEITLGHRQQVVTAGAVSHIPANAVHTFKVLSAIVRVLVIVSPATAAEFYREVGERITSLPPDLTVLQEISAKYDLQFE</sequence>
<keyword evidence="3" id="KW-1185">Reference proteome</keyword>
<dbReference type="Proteomes" id="UP001464891">
    <property type="component" value="Unassembled WGS sequence"/>
</dbReference>
<evidence type="ECO:0000259" key="1">
    <source>
        <dbReference type="Pfam" id="PF07883"/>
    </source>
</evidence>
<dbReference type="InterPro" id="IPR013096">
    <property type="entry name" value="Cupin_2"/>
</dbReference>
<reference evidence="2 3" key="1">
    <citation type="submission" date="2022-04" db="EMBL/GenBank/DDBJ databases">
        <title>Positive selection, recombination, and allopatry shape intraspecific diversity of widespread and dominant cyanobacteria.</title>
        <authorList>
            <person name="Wei J."/>
            <person name="Shu W."/>
            <person name="Hu C."/>
        </authorList>
    </citation>
    <scope>NUCLEOTIDE SEQUENCE [LARGE SCALE GENOMIC DNA]</scope>
    <source>
        <strain evidence="2 3">GB2-A4</strain>
    </source>
</reference>
<evidence type="ECO:0000313" key="2">
    <source>
        <dbReference type="EMBL" id="MEP0820831.1"/>
    </source>
</evidence>
<evidence type="ECO:0000313" key="3">
    <source>
        <dbReference type="Proteomes" id="UP001464891"/>
    </source>
</evidence>
<feature type="domain" description="Cupin type-2" evidence="1">
    <location>
        <begin position="50"/>
        <end position="111"/>
    </location>
</feature>
<dbReference type="Pfam" id="PF07883">
    <property type="entry name" value="Cupin_2"/>
    <property type="match status" value="1"/>
</dbReference>
<dbReference type="Gene3D" id="2.60.120.10">
    <property type="entry name" value="Jelly Rolls"/>
    <property type="match status" value="1"/>
</dbReference>
<dbReference type="PANTHER" id="PTHR36440:SF1">
    <property type="entry name" value="PUTATIVE (AFU_ORTHOLOGUE AFUA_8G07350)-RELATED"/>
    <property type="match status" value="1"/>
</dbReference>
<dbReference type="SUPFAM" id="SSF51182">
    <property type="entry name" value="RmlC-like cupins"/>
    <property type="match status" value="1"/>
</dbReference>
<dbReference type="EMBL" id="JAMPKM010000047">
    <property type="protein sequence ID" value="MEP0820831.1"/>
    <property type="molecule type" value="Genomic_DNA"/>
</dbReference>
<dbReference type="InterPro" id="IPR053146">
    <property type="entry name" value="QDO-like"/>
</dbReference>
<protein>
    <submittedName>
        <fullName evidence="2">Cupin domain-containing protein</fullName>
    </submittedName>
</protein>
<comment type="caution">
    <text evidence="2">The sequence shown here is derived from an EMBL/GenBank/DDBJ whole genome shotgun (WGS) entry which is preliminary data.</text>
</comment>
<gene>
    <name evidence="2" type="ORF">NC998_27470</name>
</gene>
<name>A0ABV0JGC8_9CYAN</name>
<dbReference type="InterPro" id="IPR014710">
    <property type="entry name" value="RmlC-like_jellyroll"/>
</dbReference>
<accession>A0ABV0JGC8</accession>
<dbReference type="PANTHER" id="PTHR36440">
    <property type="entry name" value="PUTATIVE (AFU_ORTHOLOGUE AFUA_8G07350)-RELATED"/>
    <property type="match status" value="1"/>
</dbReference>
<organism evidence="2 3">
    <name type="scientific">Trichocoleus desertorum GB2-A4</name>
    <dbReference type="NCBI Taxonomy" id="2933944"/>
    <lineage>
        <taxon>Bacteria</taxon>
        <taxon>Bacillati</taxon>
        <taxon>Cyanobacteriota</taxon>
        <taxon>Cyanophyceae</taxon>
        <taxon>Leptolyngbyales</taxon>
        <taxon>Trichocoleusaceae</taxon>
        <taxon>Trichocoleus</taxon>
    </lineage>
</organism>
<dbReference type="InterPro" id="IPR011051">
    <property type="entry name" value="RmlC_Cupin_sf"/>
</dbReference>